<organism evidence="6 7">
    <name type="scientific">Trichosporon asahii var. asahii (strain CBS 8904)</name>
    <name type="common">Yeast</name>
    <dbReference type="NCBI Taxonomy" id="1220162"/>
    <lineage>
        <taxon>Eukaryota</taxon>
        <taxon>Fungi</taxon>
        <taxon>Dikarya</taxon>
        <taxon>Basidiomycota</taxon>
        <taxon>Agaricomycotina</taxon>
        <taxon>Tremellomycetes</taxon>
        <taxon>Trichosporonales</taxon>
        <taxon>Trichosporonaceae</taxon>
        <taxon>Trichosporon</taxon>
    </lineage>
</organism>
<feature type="transmembrane region" description="Helical" evidence="5">
    <location>
        <begin position="172"/>
        <end position="192"/>
    </location>
</feature>
<dbReference type="EMBL" id="AMBO01000237">
    <property type="protein sequence ID" value="EKD03995.1"/>
    <property type="molecule type" value="Genomic_DNA"/>
</dbReference>
<protein>
    <submittedName>
        <fullName evidence="6">Uncharacterized protein</fullName>
    </submittedName>
</protein>
<dbReference type="GO" id="GO:0012505">
    <property type="term" value="C:endomembrane system"/>
    <property type="evidence" value="ECO:0007669"/>
    <property type="project" value="UniProtKB-SubCell"/>
</dbReference>
<evidence type="ECO:0000256" key="1">
    <source>
        <dbReference type="ARBA" id="ARBA00004127"/>
    </source>
</evidence>
<name>K1VIN7_TRIAC</name>
<dbReference type="OrthoDB" id="1898221at2759"/>
<gene>
    <name evidence="6" type="ORF">A1Q2_01669</name>
</gene>
<dbReference type="HOGENOM" id="CLU_874890_0_0_1"/>
<reference evidence="6 7" key="1">
    <citation type="journal article" date="2012" name="Eukaryot. Cell">
        <title>Genome sequence of the Trichosporon asahii environmental strain CBS 8904.</title>
        <authorList>
            <person name="Yang R.Y."/>
            <person name="Li H.T."/>
            <person name="Zhu H."/>
            <person name="Zhou G.P."/>
            <person name="Wang M."/>
            <person name="Wang L."/>
        </authorList>
    </citation>
    <scope>NUCLEOTIDE SEQUENCE [LARGE SCALE GENOMIC DNA]</scope>
    <source>
        <strain evidence="6 7">CBS 8904</strain>
    </source>
</reference>
<dbReference type="Proteomes" id="UP000006757">
    <property type="component" value="Unassembled WGS sequence"/>
</dbReference>
<comment type="subcellular location">
    <subcellularLocation>
        <location evidence="1">Endomembrane system</location>
        <topology evidence="1">Multi-pass membrane protein</topology>
    </subcellularLocation>
</comment>
<sequence>MGSTEKGQAVIGRQQSPGMRAAKFIFHSGVAAYMISAYRALSVITERVVTEEVSSHTLRIGPELTAGWRRPPVPDHLGEGRNGEQLDVRPPSADSSFLMATATMILSAICDVFPDNWLTRASKRVLALGAMPIELTISAIYWPLILFAPSLIVPPADPLADVTKIDTGAELFFIPLWMDLGLHLVPAVALLLGEFASNTTPHFGETSRGKRHRCGVLRATRARRPVNQQLHDGCSQLTPDFFLLEKKYTPPTSTRGAFLTALGVATAYATWVERCAALNGKFPYPFLTVASFEDRCKIYVGAGVFALLVFWGLNALHK</sequence>
<dbReference type="Pfam" id="PF04750">
    <property type="entry name" value="Far-17a_AIG1"/>
    <property type="match status" value="2"/>
</dbReference>
<keyword evidence="4 5" id="KW-0472">Membrane</keyword>
<evidence type="ECO:0000313" key="7">
    <source>
        <dbReference type="Proteomes" id="UP000006757"/>
    </source>
</evidence>
<keyword evidence="7" id="KW-1185">Reference proteome</keyword>
<dbReference type="InParanoid" id="K1VIN7"/>
<feature type="transmembrane region" description="Helical" evidence="5">
    <location>
        <begin position="125"/>
        <end position="152"/>
    </location>
</feature>
<evidence type="ECO:0000256" key="5">
    <source>
        <dbReference type="SAM" id="Phobius"/>
    </source>
</evidence>
<dbReference type="FunCoup" id="K1VIN7">
    <property type="interactions" value="94"/>
</dbReference>
<evidence type="ECO:0000313" key="6">
    <source>
        <dbReference type="EMBL" id="EKD03995.1"/>
    </source>
</evidence>
<accession>K1VIN7</accession>
<feature type="transmembrane region" description="Helical" evidence="5">
    <location>
        <begin position="298"/>
        <end position="316"/>
    </location>
</feature>
<proteinExistence type="predicted"/>
<dbReference type="GO" id="GO:0016020">
    <property type="term" value="C:membrane"/>
    <property type="evidence" value="ECO:0007669"/>
    <property type="project" value="InterPro"/>
</dbReference>
<keyword evidence="2 5" id="KW-0812">Transmembrane</keyword>
<dbReference type="PANTHER" id="PTHR10989:SF16">
    <property type="entry name" value="AT02829P-RELATED"/>
    <property type="match status" value="1"/>
</dbReference>
<evidence type="ECO:0000256" key="3">
    <source>
        <dbReference type="ARBA" id="ARBA00022989"/>
    </source>
</evidence>
<dbReference type="PANTHER" id="PTHR10989">
    <property type="entry name" value="ANDROGEN-INDUCED PROTEIN 1-RELATED"/>
    <property type="match status" value="1"/>
</dbReference>
<evidence type="ECO:0000256" key="2">
    <source>
        <dbReference type="ARBA" id="ARBA00022692"/>
    </source>
</evidence>
<evidence type="ECO:0000256" key="4">
    <source>
        <dbReference type="ARBA" id="ARBA00023136"/>
    </source>
</evidence>
<dbReference type="AlphaFoldDB" id="K1VIN7"/>
<dbReference type="eggNOG" id="KOG3989">
    <property type="taxonomic scope" value="Eukaryota"/>
</dbReference>
<comment type="caution">
    <text evidence="6">The sequence shown here is derived from an EMBL/GenBank/DDBJ whole genome shotgun (WGS) entry which is preliminary data.</text>
</comment>
<keyword evidence="3 5" id="KW-1133">Transmembrane helix</keyword>
<dbReference type="InterPro" id="IPR006838">
    <property type="entry name" value="ADTRP_AIG1"/>
</dbReference>